<reference evidence="1 2" key="1">
    <citation type="submission" date="2015-07" db="EMBL/GenBank/DDBJ databases">
        <title>The genome of Dufourea novaeangliae.</title>
        <authorList>
            <person name="Pan H."/>
            <person name="Kapheim K."/>
        </authorList>
    </citation>
    <scope>NUCLEOTIDE SEQUENCE [LARGE SCALE GENOMIC DNA]</scope>
    <source>
        <strain evidence="1">0120121106</strain>
        <tissue evidence="1">Whole body</tissue>
    </source>
</reference>
<keyword evidence="2" id="KW-1185">Reference proteome</keyword>
<dbReference type="OrthoDB" id="6366357at2759"/>
<dbReference type="STRING" id="178035.A0A154PEQ0"/>
<sequence length="842" mass="97328">MTTSKVKITYFFLIISLGQFANGFDFTDIMDLKDILRFGRETLVEILESWELLRPTNSGNEENSYPFVYRMEKELRNRISILSNKIDNYQQKMEIRFDTIVAKLLIDLPLQESLNQKLLAVDEYVGQIDDLYHNFITYSDSPRKYSTLTLQDFAMTCISSRSGAVPDLLKSIHRLLVPTGDQTFSRSILVLLAKRMNKMRTEAVVSLLLLSVIWGVRGVIKNDATLIDEMRNMLHEHDNIFEETLYQRMSLDGLEVEKYLIRTFKSFGDELERNFPDPGYKYLDSLHSLWLWTRAERQMNAIDELYNIFRSMQHAIIDQNMDLDLEKLANISEAILHDPNVSIIDRLARISEFIVHDKLFILAYQEESTQICSEHQSLQQLLYNLYTTVTLAEIKGYSMIQFSYMLLRLYNQGSNFTEEMELVKQQYSIRTSETVRAVKTAMAFAPRDLWMCDSENPKLNETYTELTDLFQGIIVNEVDLNPQSSCRENCAYYGYSKVFGCYKNQFCSRQRHCSGKILNCEYVDADMWVCPSAKNSNRRYEYIEYENGKVFGQKGSCNRDVTKVDSWWRWLFWHCSYCFCYCDDSTAKSDRYFSLRSVTSDIGNNKVITGIALKKANNIMHLQIQEGELLPRGNINRTTVAWKPIEAFSRLDSNVKSGVDYHTLAWEKRGVDLDDLVPDQEHLLTGVRFRTIGSRLNLEIMVTPFNFTTGQLTQPFINSFWLSNDVTDRTELELKNPDIPTRFKLPSLPDSKRHQYVNFAASDRIMDAAQSTIPFIDIQPIESNPPIPVSGAGIFHKGRSGSGGYVAMKLITYDFTPHLQVDLPPPPPVIKSPPVLREMKSE</sequence>
<accession>A0A154PEQ0</accession>
<evidence type="ECO:0000313" key="2">
    <source>
        <dbReference type="Proteomes" id="UP000076502"/>
    </source>
</evidence>
<evidence type="ECO:0000313" key="1">
    <source>
        <dbReference type="EMBL" id="KZC09700.1"/>
    </source>
</evidence>
<protein>
    <submittedName>
        <fullName evidence="1">Uncharacterized protein</fullName>
    </submittedName>
</protein>
<dbReference type="Pfam" id="PF16061">
    <property type="entry name" value="DUF4803"/>
    <property type="match status" value="1"/>
</dbReference>
<gene>
    <name evidence="1" type="ORF">WN55_00834</name>
</gene>
<proteinExistence type="predicted"/>
<dbReference type="Proteomes" id="UP000076502">
    <property type="component" value="Unassembled WGS sequence"/>
</dbReference>
<dbReference type="PANTHER" id="PTHR47890">
    <property type="entry name" value="LD24308P"/>
    <property type="match status" value="1"/>
</dbReference>
<name>A0A154PEQ0_DUFNO</name>
<dbReference type="EMBL" id="KQ434874">
    <property type="protein sequence ID" value="KZC09700.1"/>
    <property type="molecule type" value="Genomic_DNA"/>
</dbReference>
<dbReference type="AlphaFoldDB" id="A0A154PEQ0"/>
<dbReference type="PANTHER" id="PTHR47890:SF1">
    <property type="entry name" value="LD24308P"/>
    <property type="match status" value="1"/>
</dbReference>
<organism evidence="1 2">
    <name type="scientific">Dufourea novaeangliae</name>
    <name type="common">Sweat bee</name>
    <dbReference type="NCBI Taxonomy" id="178035"/>
    <lineage>
        <taxon>Eukaryota</taxon>
        <taxon>Metazoa</taxon>
        <taxon>Ecdysozoa</taxon>
        <taxon>Arthropoda</taxon>
        <taxon>Hexapoda</taxon>
        <taxon>Insecta</taxon>
        <taxon>Pterygota</taxon>
        <taxon>Neoptera</taxon>
        <taxon>Endopterygota</taxon>
        <taxon>Hymenoptera</taxon>
        <taxon>Apocrita</taxon>
        <taxon>Aculeata</taxon>
        <taxon>Apoidea</taxon>
        <taxon>Anthophila</taxon>
        <taxon>Halictidae</taxon>
        <taxon>Rophitinae</taxon>
        <taxon>Dufourea</taxon>
    </lineage>
</organism>
<dbReference type="InterPro" id="IPR032062">
    <property type="entry name" value="DUF4803"/>
</dbReference>